<evidence type="ECO:0000256" key="3">
    <source>
        <dbReference type="SAM" id="Coils"/>
    </source>
</evidence>
<sequence>MMVCPRRPTLPTPPAFVCVGASSLVVATRIPTLNIMTDAPRPMRRWIKRIAIALVLLSAVGAASTIATSSLRVEESPVGMTYTVRRDSLAVTVTENGTVESSNNKEIKCMVKGGSTVLWVIETGTIVQPGDVLVRLDQSQIEDNILAQEIVYENALANKITAESDVAVARKSITEYLEGTYVEERSTIEKDIFDAEQALTQAKLNYESSVRMAGKGLIKSLQLSREKFAVESARKDLELKQTQLESLEKYKKEKELQTLQSSLRAAEARLASFEASLKLEQARLDREKEQLENCTIVADVPGMVIFPSMAEWKSTPDIEEGAVVREQQTLLIIPDVSKMQVKVGIHESKVDRLSVGMPARVELQDDVLAGEVSEIAEVTRPAGWWTGNLVKYDTLIRLESQPGLKPGMTALVDVVLAQYDDVLTVPVACVLEDGNRHLCWVVTENGVQRRELSLGDTDDEFVIVQAGLAEGDRVILNPTVYVDEAQNAAERVGGNVVDESSDSEATASLEPTET</sequence>
<dbReference type="PANTHER" id="PTHR32347:SF23">
    <property type="entry name" value="BLL5650 PROTEIN"/>
    <property type="match status" value="1"/>
</dbReference>
<name>A0A5C6FIH9_9PLAN</name>
<keyword evidence="2 3" id="KW-0175">Coiled coil</keyword>
<dbReference type="GO" id="GO:0030313">
    <property type="term" value="C:cell envelope"/>
    <property type="evidence" value="ECO:0007669"/>
    <property type="project" value="UniProtKB-SubCell"/>
</dbReference>
<dbReference type="EMBL" id="SJPZ01000002">
    <property type="protein sequence ID" value="TWU61777.1"/>
    <property type="molecule type" value="Genomic_DNA"/>
</dbReference>
<feature type="transmembrane region" description="Helical" evidence="5">
    <location>
        <begin position="50"/>
        <end position="71"/>
    </location>
</feature>
<feature type="region of interest" description="Disordered" evidence="4">
    <location>
        <begin position="493"/>
        <end position="514"/>
    </location>
</feature>
<dbReference type="AlphaFoldDB" id="A0A5C6FIH9"/>
<keyword evidence="5" id="KW-1133">Transmembrane helix</keyword>
<organism evidence="7 8">
    <name type="scientific">Crateriforma conspicua</name>
    <dbReference type="NCBI Taxonomy" id="2527996"/>
    <lineage>
        <taxon>Bacteria</taxon>
        <taxon>Pseudomonadati</taxon>
        <taxon>Planctomycetota</taxon>
        <taxon>Planctomycetia</taxon>
        <taxon>Planctomycetales</taxon>
        <taxon>Planctomycetaceae</taxon>
        <taxon>Crateriforma</taxon>
    </lineage>
</organism>
<feature type="coiled-coil region" evidence="3">
    <location>
        <begin position="230"/>
        <end position="294"/>
    </location>
</feature>
<keyword evidence="5" id="KW-0472">Membrane</keyword>
<dbReference type="Gene3D" id="2.40.420.20">
    <property type="match status" value="1"/>
</dbReference>
<feature type="domain" description="Multidrug resistance protein MdtA-like C-terminal permuted SH3" evidence="6">
    <location>
        <begin position="421"/>
        <end position="476"/>
    </location>
</feature>
<proteinExistence type="predicted"/>
<evidence type="ECO:0000256" key="1">
    <source>
        <dbReference type="ARBA" id="ARBA00004196"/>
    </source>
</evidence>
<accession>A0A5C6FIH9</accession>
<dbReference type="PANTHER" id="PTHR32347">
    <property type="entry name" value="EFFLUX SYSTEM COMPONENT YKNX-RELATED"/>
    <property type="match status" value="1"/>
</dbReference>
<evidence type="ECO:0000313" key="7">
    <source>
        <dbReference type="EMBL" id="TWU61777.1"/>
    </source>
</evidence>
<evidence type="ECO:0000313" key="8">
    <source>
        <dbReference type="Proteomes" id="UP000316476"/>
    </source>
</evidence>
<evidence type="ECO:0000256" key="2">
    <source>
        <dbReference type="ARBA" id="ARBA00023054"/>
    </source>
</evidence>
<dbReference type="Pfam" id="PF25967">
    <property type="entry name" value="RND-MFP_C"/>
    <property type="match status" value="1"/>
</dbReference>
<comment type="caution">
    <text evidence="7">The sequence shown here is derived from an EMBL/GenBank/DDBJ whole genome shotgun (WGS) entry which is preliminary data.</text>
</comment>
<evidence type="ECO:0000256" key="4">
    <source>
        <dbReference type="SAM" id="MobiDB-lite"/>
    </source>
</evidence>
<dbReference type="InterPro" id="IPR058627">
    <property type="entry name" value="MdtA-like_C"/>
</dbReference>
<keyword evidence="5" id="KW-0812">Transmembrane</keyword>
<evidence type="ECO:0000259" key="6">
    <source>
        <dbReference type="Pfam" id="PF25967"/>
    </source>
</evidence>
<dbReference type="Proteomes" id="UP000316476">
    <property type="component" value="Unassembled WGS sequence"/>
</dbReference>
<protein>
    <submittedName>
        <fullName evidence="7">Macrolide export protein MacA</fullName>
    </submittedName>
</protein>
<reference evidence="7 8" key="1">
    <citation type="submission" date="2019-02" db="EMBL/GenBank/DDBJ databases">
        <title>Deep-cultivation of Planctomycetes and their phenomic and genomic characterization uncovers novel biology.</title>
        <authorList>
            <person name="Wiegand S."/>
            <person name="Jogler M."/>
            <person name="Boedeker C."/>
            <person name="Pinto D."/>
            <person name="Vollmers J."/>
            <person name="Rivas-Marin E."/>
            <person name="Kohn T."/>
            <person name="Peeters S.H."/>
            <person name="Heuer A."/>
            <person name="Rast P."/>
            <person name="Oberbeckmann S."/>
            <person name="Bunk B."/>
            <person name="Jeske O."/>
            <person name="Meyerdierks A."/>
            <person name="Storesund J.E."/>
            <person name="Kallscheuer N."/>
            <person name="Luecker S."/>
            <person name="Lage O.M."/>
            <person name="Pohl T."/>
            <person name="Merkel B.J."/>
            <person name="Hornburger P."/>
            <person name="Mueller R.-W."/>
            <person name="Bruemmer F."/>
            <person name="Labrenz M."/>
            <person name="Spormann A.M."/>
            <person name="Op Den Camp H."/>
            <person name="Overmann J."/>
            <person name="Amann R."/>
            <person name="Jetten M.S.M."/>
            <person name="Mascher T."/>
            <person name="Medema M.H."/>
            <person name="Devos D.P."/>
            <person name="Kaster A.-K."/>
            <person name="Ovreas L."/>
            <person name="Rohde M."/>
            <person name="Galperin M.Y."/>
            <person name="Jogler C."/>
        </authorList>
    </citation>
    <scope>NUCLEOTIDE SEQUENCE [LARGE SCALE GENOMIC DNA]</scope>
    <source>
        <strain evidence="7 8">V7</strain>
    </source>
</reference>
<feature type="compositionally biased region" description="Polar residues" evidence="4">
    <location>
        <begin position="503"/>
        <end position="514"/>
    </location>
</feature>
<dbReference type="InterPro" id="IPR050465">
    <property type="entry name" value="UPF0194_transport"/>
</dbReference>
<dbReference type="Gene3D" id="2.40.30.170">
    <property type="match status" value="1"/>
</dbReference>
<evidence type="ECO:0000256" key="5">
    <source>
        <dbReference type="SAM" id="Phobius"/>
    </source>
</evidence>
<comment type="subcellular location">
    <subcellularLocation>
        <location evidence="1">Cell envelope</location>
    </subcellularLocation>
</comment>
<gene>
    <name evidence="7" type="primary">macA_2</name>
    <name evidence="7" type="ORF">V7x_34660</name>
</gene>
<dbReference type="OrthoDB" id="259669at2"/>